<evidence type="ECO:0000259" key="4">
    <source>
        <dbReference type="Pfam" id="PF13717"/>
    </source>
</evidence>
<evidence type="ECO:0000256" key="1">
    <source>
        <dbReference type="SAM" id="MobiDB-lite"/>
    </source>
</evidence>
<keyword evidence="2" id="KW-1133">Transmembrane helix</keyword>
<keyword evidence="2" id="KW-0472">Membrane</keyword>
<dbReference type="AlphaFoldDB" id="A0A3R8S4B0"/>
<evidence type="ECO:0000256" key="3">
    <source>
        <dbReference type="SAM" id="SignalP"/>
    </source>
</evidence>
<name>A0A3R8S4B0_9SPHN</name>
<evidence type="ECO:0000313" key="6">
    <source>
        <dbReference type="Proteomes" id="UP000268553"/>
    </source>
</evidence>
<feature type="compositionally biased region" description="Low complexity" evidence="1">
    <location>
        <begin position="77"/>
        <end position="89"/>
    </location>
</feature>
<feature type="domain" description="Zinc finger/thioredoxin putative" evidence="4">
    <location>
        <begin position="8"/>
        <end position="43"/>
    </location>
</feature>
<evidence type="ECO:0000313" key="5">
    <source>
        <dbReference type="EMBL" id="RRQ51516.1"/>
    </source>
</evidence>
<dbReference type="EMBL" id="RWJI01000001">
    <property type="protein sequence ID" value="RRQ51516.1"/>
    <property type="molecule type" value="Genomic_DNA"/>
</dbReference>
<dbReference type="NCBIfam" id="TIGR02098">
    <property type="entry name" value="MJ0042_CXXC"/>
    <property type="match status" value="1"/>
</dbReference>
<feature type="chain" id="PRO_5018527880" description="Zinc finger/thioredoxin putative domain-containing protein" evidence="3">
    <location>
        <begin position="21"/>
        <end position="308"/>
    </location>
</feature>
<feature type="region of interest" description="Disordered" evidence="1">
    <location>
        <begin position="58"/>
        <end position="124"/>
    </location>
</feature>
<organism evidence="5 6">
    <name type="scientific">Sphingorhabdus wooponensis</name>
    <dbReference type="NCBI Taxonomy" id="940136"/>
    <lineage>
        <taxon>Bacteria</taxon>
        <taxon>Pseudomonadati</taxon>
        <taxon>Pseudomonadota</taxon>
        <taxon>Alphaproteobacteria</taxon>
        <taxon>Sphingomonadales</taxon>
        <taxon>Sphingomonadaceae</taxon>
        <taxon>Sphingorhabdus</taxon>
    </lineage>
</organism>
<protein>
    <recommendedName>
        <fullName evidence="4">Zinc finger/thioredoxin putative domain-containing protein</fullName>
    </recommendedName>
</protein>
<dbReference type="Pfam" id="PF13717">
    <property type="entry name" value="Zn_ribbon_4"/>
    <property type="match status" value="1"/>
</dbReference>
<keyword evidence="6" id="KW-1185">Reference proteome</keyword>
<dbReference type="OrthoDB" id="7159357at2"/>
<reference evidence="5 6" key="1">
    <citation type="submission" date="2018-12" db="EMBL/GenBank/DDBJ databases">
        <authorList>
            <person name="Kim S.-J."/>
            <person name="Jung G.-Y."/>
        </authorList>
    </citation>
    <scope>NUCLEOTIDE SEQUENCE [LARGE SCALE GENOMIC DNA]</scope>
    <source>
        <strain evidence="5 6">03SU3-P</strain>
    </source>
</reference>
<keyword evidence="3" id="KW-0732">Signal</keyword>
<keyword evidence="2" id="KW-0812">Transmembrane</keyword>
<evidence type="ECO:0000256" key="2">
    <source>
        <dbReference type="SAM" id="Phobius"/>
    </source>
</evidence>
<feature type="signal peptide" evidence="3">
    <location>
        <begin position="1"/>
        <end position="20"/>
    </location>
</feature>
<dbReference type="Proteomes" id="UP000268553">
    <property type="component" value="Unassembled WGS sequence"/>
</dbReference>
<dbReference type="RefSeq" id="WP_125229530.1">
    <property type="nucleotide sequence ID" value="NZ_RWJI01000001.1"/>
</dbReference>
<proteinExistence type="predicted"/>
<gene>
    <name evidence="5" type="ORF">D7D48_01040</name>
</gene>
<feature type="transmembrane region" description="Helical" evidence="2">
    <location>
        <begin position="176"/>
        <end position="198"/>
    </location>
</feature>
<accession>A0A3R8S4B0</accession>
<dbReference type="InterPro" id="IPR011723">
    <property type="entry name" value="Znf/thioredoxin_put"/>
</dbReference>
<comment type="caution">
    <text evidence="5">The sequence shown here is derived from an EMBL/GenBank/DDBJ whole genome shotgun (WGS) entry which is preliminary data.</text>
</comment>
<sequence length="308" mass="32553">MLLFMIFMLLVCPSCHTRYAVPDDAFGADGRQVRCANCKHAWFQAGAVVPSAPEAVTTESSIAAPAEPRDPAPAAAPPEAAAAAPVEAPSGDAPAPANTPLASPDPAPRFMGAQTDADDAQPSFPRFAPEQAATPDPAPVYVDPSLNAGKWAETEPKQSRFAHEPPFNQRRSRTKIWTLAAIIFALTVTFIATAISYFGMPNIGLSGTTEQPDLTIVLNDNLALNAREDGTPYFIASGSIVNPTGVKQNVPDMLVTLKDASGRPVYSWKMKAKVSTLAPGAKVDFSEARLDVPLAAKQISVGWVLSSN</sequence>